<name>A3QER5_SHELP</name>
<evidence type="ECO:0000313" key="3">
    <source>
        <dbReference type="EMBL" id="ABO23963.1"/>
    </source>
</evidence>
<reference evidence="3 4" key="1">
    <citation type="submission" date="2007-03" db="EMBL/GenBank/DDBJ databases">
        <title>Complete sequence of Shewanella loihica PV-4.</title>
        <authorList>
            <consortium name="US DOE Joint Genome Institute"/>
            <person name="Copeland A."/>
            <person name="Lucas S."/>
            <person name="Lapidus A."/>
            <person name="Barry K."/>
            <person name="Detter J.C."/>
            <person name="Glavina del Rio T."/>
            <person name="Hammon N."/>
            <person name="Israni S."/>
            <person name="Dalin E."/>
            <person name="Tice H."/>
            <person name="Pitluck S."/>
            <person name="Chain P."/>
            <person name="Malfatti S."/>
            <person name="Shin M."/>
            <person name="Vergez L."/>
            <person name="Schmutz J."/>
            <person name="Larimer F."/>
            <person name="Land M."/>
            <person name="Hauser L."/>
            <person name="Kyrpides N."/>
            <person name="Mikhailova N."/>
            <person name="Romine M.F."/>
            <person name="Serres G."/>
            <person name="Fredrickson J."/>
            <person name="Tiedje J."/>
            <person name="Richardson P."/>
        </authorList>
    </citation>
    <scope>NUCLEOTIDE SEQUENCE [LARGE SCALE GENOMIC DNA]</scope>
    <source>
        <strain evidence="4">ATCC BAA-1088 / PV-4</strain>
    </source>
</reference>
<organism evidence="3 4">
    <name type="scientific">Shewanella loihica (strain ATCC BAA-1088 / PV-4)</name>
    <dbReference type="NCBI Taxonomy" id="323850"/>
    <lineage>
        <taxon>Bacteria</taxon>
        <taxon>Pseudomonadati</taxon>
        <taxon>Pseudomonadota</taxon>
        <taxon>Gammaproteobacteria</taxon>
        <taxon>Alteromonadales</taxon>
        <taxon>Shewanellaceae</taxon>
        <taxon>Shewanella</taxon>
    </lineage>
</organism>
<keyword evidence="2" id="KW-1133">Transmembrane helix</keyword>
<dbReference type="eggNOG" id="ENOG5031TMU">
    <property type="taxonomic scope" value="Bacteria"/>
</dbReference>
<protein>
    <submittedName>
        <fullName evidence="3">Uncharacterized protein</fullName>
    </submittedName>
</protein>
<dbReference type="Proteomes" id="UP000001558">
    <property type="component" value="Chromosome"/>
</dbReference>
<feature type="transmembrane region" description="Helical" evidence="2">
    <location>
        <begin position="96"/>
        <end position="116"/>
    </location>
</feature>
<gene>
    <name evidence="3" type="ordered locus">Shew_2097</name>
</gene>
<evidence type="ECO:0000313" key="4">
    <source>
        <dbReference type="Proteomes" id="UP000001558"/>
    </source>
</evidence>
<sequence length="394" mass="43321">MPPKDSQFSWLDLNLNLNLNADIDVEPLAFCHLVNDPLAREPLARDHIEQGAHAEELLVKELSLEELSLKELVPNAPLEGPLFMGLAARIGWKEMFIFLAVLLAHLVLLAFLSWQFKGPYLAQESIKRDKQAISAYMLTQAEFDAMKAKSRPAEVPVKALLTSEPKQDTLNQRGERTEDNLASVPAQQSDSLTELNPEKEASATQVTRFQPNVVQTSVEPSVVPAVDPSESNIAPKIEVPADTQNENEAFSFDGMKGLNLESGAADSGGVSAATGDYMARHRQAQLDKLVEHVADKAIQKKSMSEMDGKMRVLALPKENEYETAITLDSKVDPNRIVKIGDTCYRVVSVATPINPHGENLGFPFKCGGDKVKQAIKDSLDKHLSMMGVEVKDKN</sequence>
<accession>A3QER5</accession>
<dbReference type="KEGG" id="slo:Shew_2097"/>
<evidence type="ECO:0000256" key="1">
    <source>
        <dbReference type="SAM" id="MobiDB-lite"/>
    </source>
</evidence>
<proteinExistence type="predicted"/>
<feature type="region of interest" description="Disordered" evidence="1">
    <location>
        <begin position="163"/>
        <end position="197"/>
    </location>
</feature>
<feature type="compositionally biased region" description="Polar residues" evidence="1">
    <location>
        <begin position="185"/>
        <end position="194"/>
    </location>
</feature>
<keyword evidence="2" id="KW-0472">Membrane</keyword>
<evidence type="ECO:0000256" key="2">
    <source>
        <dbReference type="SAM" id="Phobius"/>
    </source>
</evidence>
<keyword evidence="2" id="KW-0812">Transmembrane</keyword>
<dbReference type="EMBL" id="CP000606">
    <property type="protein sequence ID" value="ABO23963.1"/>
    <property type="molecule type" value="Genomic_DNA"/>
</dbReference>
<dbReference type="HOGENOM" id="CLU_699997_0_0_6"/>
<keyword evidence="4" id="KW-1185">Reference proteome</keyword>
<dbReference type="AlphaFoldDB" id="A3QER5"/>